<dbReference type="Proteomes" id="UP001140560">
    <property type="component" value="Unassembled WGS sequence"/>
</dbReference>
<accession>A0A9W9CL66</accession>
<reference evidence="3" key="1">
    <citation type="submission" date="2022-10" db="EMBL/GenBank/DDBJ databases">
        <title>Tapping the CABI collections for fungal endophytes: first genome assemblies for Collariella, Neodidymelliopsis, Ascochyta clinopodiicola, Didymella pomorum, Didymosphaeria variabile, Neocosmospora piperis and Neocucurbitaria cava.</title>
        <authorList>
            <person name="Hill R."/>
        </authorList>
    </citation>
    <scope>NUCLEOTIDE SEQUENCE</scope>
    <source>
        <strain evidence="3">IMI 356814</strain>
    </source>
</reference>
<evidence type="ECO:0000313" key="3">
    <source>
        <dbReference type="EMBL" id="KAJ4368281.1"/>
    </source>
</evidence>
<dbReference type="InterPro" id="IPR021858">
    <property type="entry name" value="Fun_TF"/>
</dbReference>
<protein>
    <recommendedName>
        <fullName evidence="5">Fungal-specific transcription factor domain-containing protein</fullName>
    </recommendedName>
</protein>
<comment type="subcellular location">
    <subcellularLocation>
        <location evidence="1">Nucleus</location>
    </subcellularLocation>
</comment>
<keyword evidence="2" id="KW-0539">Nucleus</keyword>
<comment type="caution">
    <text evidence="3">The sequence shown here is derived from an EMBL/GenBank/DDBJ whole genome shotgun (WGS) entry which is preliminary data.</text>
</comment>
<organism evidence="3 4">
    <name type="scientific">Neocucurbitaria cava</name>
    <dbReference type="NCBI Taxonomy" id="798079"/>
    <lineage>
        <taxon>Eukaryota</taxon>
        <taxon>Fungi</taxon>
        <taxon>Dikarya</taxon>
        <taxon>Ascomycota</taxon>
        <taxon>Pezizomycotina</taxon>
        <taxon>Dothideomycetes</taxon>
        <taxon>Pleosporomycetidae</taxon>
        <taxon>Pleosporales</taxon>
        <taxon>Pleosporineae</taxon>
        <taxon>Cucurbitariaceae</taxon>
        <taxon>Neocucurbitaria</taxon>
    </lineage>
</organism>
<dbReference type="GO" id="GO:0000976">
    <property type="term" value="F:transcription cis-regulatory region binding"/>
    <property type="evidence" value="ECO:0007669"/>
    <property type="project" value="TreeGrafter"/>
</dbReference>
<dbReference type="PANTHER" id="PTHR37534:SF39">
    <property type="entry name" value="TRANSCRIPTION FACTOR DOMAIN-CONTAINING PROTEIN"/>
    <property type="match status" value="1"/>
</dbReference>
<dbReference type="PANTHER" id="PTHR37534">
    <property type="entry name" value="TRANSCRIPTIONAL ACTIVATOR PROTEIN UGA3"/>
    <property type="match status" value="1"/>
</dbReference>
<dbReference type="EMBL" id="JAPEUY010000011">
    <property type="protein sequence ID" value="KAJ4368281.1"/>
    <property type="molecule type" value="Genomic_DNA"/>
</dbReference>
<evidence type="ECO:0000313" key="4">
    <source>
        <dbReference type="Proteomes" id="UP001140560"/>
    </source>
</evidence>
<evidence type="ECO:0008006" key="5">
    <source>
        <dbReference type="Google" id="ProtNLM"/>
    </source>
</evidence>
<gene>
    <name evidence="3" type="ORF">N0V83_006637</name>
</gene>
<dbReference type="GO" id="GO:0005634">
    <property type="term" value="C:nucleus"/>
    <property type="evidence" value="ECO:0007669"/>
    <property type="project" value="UniProtKB-SubCell"/>
</dbReference>
<dbReference type="GO" id="GO:0003700">
    <property type="term" value="F:DNA-binding transcription factor activity"/>
    <property type="evidence" value="ECO:0007669"/>
    <property type="project" value="TreeGrafter"/>
</dbReference>
<dbReference type="OrthoDB" id="5130013at2759"/>
<name>A0A9W9CL66_9PLEO</name>
<dbReference type="GO" id="GO:0045944">
    <property type="term" value="P:positive regulation of transcription by RNA polymerase II"/>
    <property type="evidence" value="ECO:0007669"/>
    <property type="project" value="TreeGrafter"/>
</dbReference>
<evidence type="ECO:0000256" key="1">
    <source>
        <dbReference type="ARBA" id="ARBA00004123"/>
    </source>
</evidence>
<proteinExistence type="predicted"/>
<dbReference type="AlphaFoldDB" id="A0A9W9CL66"/>
<sequence>MGDALMRMALSSGTPSSAAVLKSLLALSSLHRSGLHVQSINLKIESLGALRVASKSELGVKELIQHVAAGMLLCSFEVQQSSCTSSQWMCYITGVKGVLSSTRLRPCHQDSDFNALKQWVYYHDVLARFTMRHWDPAAYTFCVMMRSNMTQFMSSECIPSSQSKPSILTILKLLSEVCQTVASRPQATKSGQQSDDYKSYLEVLDWRVRNIPIPSKDDETPAMVAIIELYKLAISVYLYRATENLLDQSVRTQKQIERGFTLFSQLDSCERQFPVLILGCEARTDDQRAIILDLIARTECKMSSRSFNHVSLVLAALWAQDDLADGELNYWDKLTSIISSCEILPSLV</sequence>
<evidence type="ECO:0000256" key="2">
    <source>
        <dbReference type="ARBA" id="ARBA00023242"/>
    </source>
</evidence>
<keyword evidence="4" id="KW-1185">Reference proteome</keyword>
<dbReference type="Pfam" id="PF11951">
    <property type="entry name" value="Fungal_trans_2"/>
    <property type="match status" value="1"/>
</dbReference>